<sequence>MIDHVTGTSTAVLDAPATTPPGVGWASGPLGEVQAADREIARQTARRYRAIAAFAATRPASADRAQGERGAMAAERWAARPEVLRPVSEWAAQELSIALNVSAQRAQDELERSLTLTRRLPLVLDALETGVIHPGHLWCLLEHVAPIADDAVRTRVQRELLDWLAVRHRVTTPAQLGDRVRRVVVRHDARDAARDLASAIRRRGVTARPDRCDGTSVVSALLTTPEAAALVAALGAYADALSHDPADGRTRGQKMADCLLDLVLRPGETDLPPVQVVLSVVAPIGALLGGDQPCEIDGQIVPAELVRVLLAALTGHGLVTPITDSPTTDTDTDTGATDSVVTRDGDGDGHRGLTVDESPRSDQVLLGVTAAEAVRYEAEAGELAAWWAEVERRVLAGEFDAEPPPHFVDEDGPPDLAPSTDSAPQTGSDVADGWWARADRAVCAAGTALLTAQQALGRACRLVTTAERADTADETAWRGSDAGRVTAAPDALAALAAATDQARESLADLLGRTAGGGLADRPWIVLTDAVTGALLALTDPPRLRRAARHGTGLGAPGPTDGYRPGATLDRHVRARDRRCRFPGCRRRVPRGGELDHAVPWPAGPTAAADLTGYCASHHRGKHHAPGWLHRLTLDGTLTVTTPSGMTAVTEPPPY</sequence>
<dbReference type="InterPro" id="IPR003870">
    <property type="entry name" value="DUF222"/>
</dbReference>
<dbReference type="Pfam" id="PF02720">
    <property type="entry name" value="DUF222"/>
    <property type="match status" value="1"/>
</dbReference>
<feature type="compositionally biased region" description="Low complexity" evidence="1">
    <location>
        <begin position="324"/>
        <end position="340"/>
    </location>
</feature>
<accession>A0A1I7AXE8</accession>
<dbReference type="OrthoDB" id="5188087at2"/>
<feature type="region of interest" description="Disordered" evidence="1">
    <location>
        <begin position="401"/>
        <end position="430"/>
    </location>
</feature>
<organism evidence="3 4">
    <name type="scientific">Geodermatophilus amargosae</name>
    <dbReference type="NCBI Taxonomy" id="1296565"/>
    <lineage>
        <taxon>Bacteria</taxon>
        <taxon>Bacillati</taxon>
        <taxon>Actinomycetota</taxon>
        <taxon>Actinomycetes</taxon>
        <taxon>Geodermatophilales</taxon>
        <taxon>Geodermatophilaceae</taxon>
        <taxon>Geodermatophilus</taxon>
    </lineage>
</organism>
<dbReference type="STRING" id="1296565.SAMN05660657_03116"/>
<feature type="region of interest" description="Disordered" evidence="1">
    <location>
        <begin position="1"/>
        <end position="29"/>
    </location>
</feature>
<feature type="compositionally biased region" description="Basic and acidic residues" evidence="1">
    <location>
        <begin position="341"/>
        <end position="358"/>
    </location>
</feature>
<name>A0A1I7AXE8_9ACTN</name>
<evidence type="ECO:0000256" key="1">
    <source>
        <dbReference type="SAM" id="MobiDB-lite"/>
    </source>
</evidence>
<feature type="domain" description="DUF222" evidence="2">
    <location>
        <begin position="62"/>
        <end position="312"/>
    </location>
</feature>
<evidence type="ECO:0000313" key="3">
    <source>
        <dbReference type="EMBL" id="SFT79556.1"/>
    </source>
</evidence>
<feature type="compositionally biased region" description="Polar residues" evidence="1">
    <location>
        <begin position="419"/>
        <end position="428"/>
    </location>
</feature>
<gene>
    <name evidence="3" type="ORF">SAMN05660657_03116</name>
</gene>
<dbReference type="Proteomes" id="UP000199546">
    <property type="component" value="Unassembled WGS sequence"/>
</dbReference>
<keyword evidence="4" id="KW-1185">Reference proteome</keyword>
<feature type="region of interest" description="Disordered" evidence="1">
    <location>
        <begin position="324"/>
        <end position="358"/>
    </location>
</feature>
<dbReference type="EMBL" id="FPBA01000011">
    <property type="protein sequence ID" value="SFT79556.1"/>
    <property type="molecule type" value="Genomic_DNA"/>
</dbReference>
<evidence type="ECO:0000313" key="4">
    <source>
        <dbReference type="Proteomes" id="UP000199546"/>
    </source>
</evidence>
<feature type="compositionally biased region" description="Polar residues" evidence="1">
    <location>
        <begin position="1"/>
        <end position="11"/>
    </location>
</feature>
<reference evidence="4" key="1">
    <citation type="submission" date="2016-10" db="EMBL/GenBank/DDBJ databases">
        <authorList>
            <person name="Varghese N."/>
            <person name="Submissions S."/>
        </authorList>
    </citation>
    <scope>NUCLEOTIDE SEQUENCE [LARGE SCALE GENOMIC DNA]</scope>
    <source>
        <strain evidence="4">DSM 46136</strain>
    </source>
</reference>
<evidence type="ECO:0000259" key="2">
    <source>
        <dbReference type="Pfam" id="PF02720"/>
    </source>
</evidence>
<proteinExistence type="predicted"/>
<dbReference type="AlphaFoldDB" id="A0A1I7AXE8"/>
<protein>
    <recommendedName>
        <fullName evidence="2">DUF222 domain-containing protein</fullName>
    </recommendedName>
</protein>